<keyword evidence="3" id="KW-1185">Reference proteome</keyword>
<feature type="region of interest" description="Disordered" evidence="1">
    <location>
        <begin position="1"/>
        <end position="23"/>
    </location>
</feature>
<name>A0A5B2WNA7_9PSEU</name>
<protein>
    <submittedName>
        <fullName evidence="2">Uncharacterized protein</fullName>
    </submittedName>
</protein>
<reference evidence="2 3" key="2">
    <citation type="submission" date="2019-09" db="EMBL/GenBank/DDBJ databases">
        <authorList>
            <person name="Jin C."/>
        </authorList>
    </citation>
    <scope>NUCLEOTIDE SEQUENCE [LARGE SCALE GENOMIC DNA]</scope>
    <source>
        <strain evidence="2 3">AN110305</strain>
    </source>
</reference>
<comment type="caution">
    <text evidence="2">The sequence shown here is derived from an EMBL/GenBank/DDBJ whole genome shotgun (WGS) entry which is preliminary data.</text>
</comment>
<dbReference type="OrthoDB" id="3689934at2"/>
<organism evidence="2 3">
    <name type="scientific">Solihabitans fulvus</name>
    <dbReference type="NCBI Taxonomy" id="1892852"/>
    <lineage>
        <taxon>Bacteria</taxon>
        <taxon>Bacillati</taxon>
        <taxon>Actinomycetota</taxon>
        <taxon>Actinomycetes</taxon>
        <taxon>Pseudonocardiales</taxon>
        <taxon>Pseudonocardiaceae</taxon>
        <taxon>Solihabitans</taxon>
    </lineage>
</organism>
<sequence length="234" mass="25667">MATKSAQPRAAPTSRPDTASAREERRVVAPYITAWSAEQDLPFTLVERPDCGISYVDELPTDRDSHGVLWRRAAVRHQIGRPEFGKVHPLRQRRAMRRLLCQVCAEPAGRSDDGVLWLLRDYRHDWPGWPEGMASVEPPICVPCVAVSLRLCPALRHGAVAVRAREHPIAGVRGALYRKGVLAPVAVEAANLPYDAPGIHRMVASALIRELRGCSLVSTGELVEEHEATGGDGI</sequence>
<dbReference type="AlphaFoldDB" id="A0A5B2WNA7"/>
<reference evidence="2 3" key="1">
    <citation type="submission" date="2019-09" db="EMBL/GenBank/DDBJ databases">
        <title>Goodfellowia gen. nov., a new genus of the Pseudonocardineae related to Actinoalloteichus, containing Goodfellowia coeruleoviolacea gen. nov., comb. nov. gen. nov., comb. nov.</title>
        <authorList>
            <person name="Labeda D."/>
        </authorList>
    </citation>
    <scope>NUCLEOTIDE SEQUENCE [LARGE SCALE GENOMIC DNA]</scope>
    <source>
        <strain evidence="2 3">AN110305</strain>
    </source>
</reference>
<evidence type="ECO:0000256" key="1">
    <source>
        <dbReference type="SAM" id="MobiDB-lite"/>
    </source>
</evidence>
<gene>
    <name evidence="2" type="ORF">F0L68_36625</name>
</gene>
<dbReference type="EMBL" id="VUOB01000076">
    <property type="protein sequence ID" value="KAA2252260.1"/>
    <property type="molecule type" value="Genomic_DNA"/>
</dbReference>
<proteinExistence type="predicted"/>
<accession>A0A5B2WNA7</accession>
<dbReference type="Proteomes" id="UP000323454">
    <property type="component" value="Unassembled WGS sequence"/>
</dbReference>
<evidence type="ECO:0000313" key="2">
    <source>
        <dbReference type="EMBL" id="KAA2252260.1"/>
    </source>
</evidence>
<evidence type="ECO:0000313" key="3">
    <source>
        <dbReference type="Proteomes" id="UP000323454"/>
    </source>
</evidence>